<dbReference type="EMBL" id="REGN01004841">
    <property type="protein sequence ID" value="RNA15932.1"/>
    <property type="molecule type" value="Genomic_DNA"/>
</dbReference>
<evidence type="ECO:0000313" key="1">
    <source>
        <dbReference type="EMBL" id="RNA15932.1"/>
    </source>
</evidence>
<sequence length="77" mass="9225">MVCDGDRCSFEGQPYFEYRWLEERVGYSLNDRLFERANNQCTAKELFCQVGKSTYIWNPDIIHECPLRNVEKKEIQN</sequence>
<protein>
    <submittedName>
        <fullName evidence="1">Uncharacterized protein</fullName>
    </submittedName>
</protein>
<comment type="caution">
    <text evidence="1">The sequence shown here is derived from an EMBL/GenBank/DDBJ whole genome shotgun (WGS) entry which is preliminary data.</text>
</comment>
<name>A0A3M7QX71_BRAPC</name>
<accession>A0A3M7QX71</accession>
<keyword evidence="2" id="KW-1185">Reference proteome</keyword>
<dbReference type="Proteomes" id="UP000276133">
    <property type="component" value="Unassembled WGS sequence"/>
</dbReference>
<reference evidence="1 2" key="1">
    <citation type="journal article" date="2018" name="Sci. Rep.">
        <title>Genomic signatures of local adaptation to the degree of environmental predictability in rotifers.</title>
        <authorList>
            <person name="Franch-Gras L."/>
            <person name="Hahn C."/>
            <person name="Garcia-Roger E.M."/>
            <person name="Carmona M.J."/>
            <person name="Serra M."/>
            <person name="Gomez A."/>
        </authorList>
    </citation>
    <scope>NUCLEOTIDE SEQUENCE [LARGE SCALE GENOMIC DNA]</scope>
    <source>
        <strain evidence="1">HYR1</strain>
    </source>
</reference>
<organism evidence="1 2">
    <name type="scientific">Brachionus plicatilis</name>
    <name type="common">Marine rotifer</name>
    <name type="synonym">Brachionus muelleri</name>
    <dbReference type="NCBI Taxonomy" id="10195"/>
    <lineage>
        <taxon>Eukaryota</taxon>
        <taxon>Metazoa</taxon>
        <taxon>Spiralia</taxon>
        <taxon>Gnathifera</taxon>
        <taxon>Rotifera</taxon>
        <taxon>Eurotatoria</taxon>
        <taxon>Monogononta</taxon>
        <taxon>Pseudotrocha</taxon>
        <taxon>Ploima</taxon>
        <taxon>Brachionidae</taxon>
        <taxon>Brachionus</taxon>
    </lineage>
</organism>
<dbReference type="AlphaFoldDB" id="A0A3M7QX71"/>
<evidence type="ECO:0000313" key="2">
    <source>
        <dbReference type="Proteomes" id="UP000276133"/>
    </source>
</evidence>
<proteinExistence type="predicted"/>
<gene>
    <name evidence="1" type="ORF">BpHYR1_040137</name>
</gene>